<keyword evidence="4" id="KW-1185">Reference proteome</keyword>
<evidence type="ECO:0000313" key="4">
    <source>
        <dbReference type="Proteomes" id="UP000030752"/>
    </source>
</evidence>
<dbReference type="AlphaFoldDB" id="W2RVM5"/>
<accession>W2RVM5</accession>
<dbReference type="VEuPathDB" id="FungiDB:HMPREF1541_05980"/>
<evidence type="ECO:0000256" key="2">
    <source>
        <dbReference type="SAM" id="SignalP"/>
    </source>
</evidence>
<feature type="chain" id="PRO_5004823902" evidence="2">
    <location>
        <begin position="28"/>
        <end position="355"/>
    </location>
</feature>
<dbReference type="eggNOG" id="ENOG502S17G">
    <property type="taxonomic scope" value="Eukaryota"/>
</dbReference>
<reference evidence="3 4" key="1">
    <citation type="submission" date="2013-03" db="EMBL/GenBank/DDBJ databases">
        <title>The Genome Sequence of Phialophora europaea CBS 101466.</title>
        <authorList>
            <consortium name="The Broad Institute Genomics Platform"/>
            <person name="Cuomo C."/>
            <person name="de Hoog S."/>
            <person name="Gorbushina A."/>
            <person name="Walker B."/>
            <person name="Young S.K."/>
            <person name="Zeng Q."/>
            <person name="Gargeya S."/>
            <person name="Fitzgerald M."/>
            <person name="Haas B."/>
            <person name="Abouelleil A."/>
            <person name="Allen A.W."/>
            <person name="Alvarado L."/>
            <person name="Arachchi H.M."/>
            <person name="Berlin A.M."/>
            <person name="Chapman S.B."/>
            <person name="Gainer-Dewar J."/>
            <person name="Goldberg J."/>
            <person name="Griggs A."/>
            <person name="Gujja S."/>
            <person name="Hansen M."/>
            <person name="Howarth C."/>
            <person name="Imamovic A."/>
            <person name="Ireland A."/>
            <person name="Larimer J."/>
            <person name="McCowan C."/>
            <person name="Murphy C."/>
            <person name="Pearson M."/>
            <person name="Poon T.W."/>
            <person name="Priest M."/>
            <person name="Roberts A."/>
            <person name="Saif S."/>
            <person name="Shea T."/>
            <person name="Sisk P."/>
            <person name="Sykes S."/>
            <person name="Wortman J."/>
            <person name="Nusbaum C."/>
            <person name="Birren B."/>
        </authorList>
    </citation>
    <scope>NUCLEOTIDE SEQUENCE [LARGE SCALE GENOMIC DNA]</scope>
    <source>
        <strain evidence="3 4">CBS 101466</strain>
    </source>
</reference>
<dbReference type="InterPro" id="IPR029044">
    <property type="entry name" value="Nucleotide-diphossugar_trans"/>
</dbReference>
<organism evidence="3 4">
    <name type="scientific">Cyphellophora europaea (strain CBS 101466)</name>
    <name type="common">Phialophora europaea</name>
    <dbReference type="NCBI Taxonomy" id="1220924"/>
    <lineage>
        <taxon>Eukaryota</taxon>
        <taxon>Fungi</taxon>
        <taxon>Dikarya</taxon>
        <taxon>Ascomycota</taxon>
        <taxon>Pezizomycotina</taxon>
        <taxon>Eurotiomycetes</taxon>
        <taxon>Chaetothyriomycetidae</taxon>
        <taxon>Chaetothyriales</taxon>
        <taxon>Cyphellophoraceae</taxon>
        <taxon>Cyphellophora</taxon>
    </lineage>
</organism>
<dbReference type="Pfam" id="PF03452">
    <property type="entry name" value="Anp1"/>
    <property type="match status" value="1"/>
</dbReference>
<dbReference type="PANTHER" id="PTHR43083:SF6">
    <property type="entry name" value="MANNAN POLYMERASE COMPLEXES SUBUNIT MNN9"/>
    <property type="match status" value="1"/>
</dbReference>
<evidence type="ECO:0000256" key="1">
    <source>
        <dbReference type="ARBA" id="ARBA00037964"/>
    </source>
</evidence>
<dbReference type="InterPro" id="IPR052086">
    <property type="entry name" value="Mannan_Polymerase_Subunit"/>
</dbReference>
<dbReference type="InParanoid" id="W2RVM5"/>
<dbReference type="EMBL" id="KB822721">
    <property type="protein sequence ID" value="ETN39754.1"/>
    <property type="molecule type" value="Genomic_DNA"/>
</dbReference>
<proteinExistence type="inferred from homology"/>
<dbReference type="OrthoDB" id="204164at2759"/>
<comment type="similarity">
    <text evidence="1">Belongs to the ANP1/MMN9/VAN1 family.</text>
</comment>
<dbReference type="GeneID" id="19973319"/>
<dbReference type="Gene3D" id="3.90.550.10">
    <property type="entry name" value="Spore Coat Polysaccharide Biosynthesis Protein SpsA, Chain A"/>
    <property type="match status" value="1"/>
</dbReference>
<dbReference type="RefSeq" id="XP_008718539.1">
    <property type="nucleotide sequence ID" value="XM_008720317.1"/>
</dbReference>
<dbReference type="HOGENOM" id="CLU_048297_1_0_1"/>
<protein>
    <submittedName>
        <fullName evidence="3">Uncharacterized protein</fullName>
    </submittedName>
</protein>
<dbReference type="STRING" id="1220924.W2RVM5"/>
<dbReference type="PANTHER" id="PTHR43083">
    <property type="entry name" value="MANNAN POLYMERASE II"/>
    <property type="match status" value="1"/>
</dbReference>
<sequence length="355" mass="40205">MQRNKNSFLAVSGALVLLLVLFYVVGPGSDLASRDNNVPVSVHNAHGTVYESETTDDFGVIKYTHTRLAASSDLLWLTITYDNTSWGHNPEPDNSIRCVHDLLNIISAQHDVEKTSLGLLTSSMDEYHQYKEAVTEYAFARVTIFMHTGFNDGPTVAREHRHDGDVQTLRRAEISKLRNYLMLQTLREEAHIVWLDADVFRLDDGIVDRILRHVRARDDIGIITARCSLGGMYNYDLNAWRGTREGPRGWDLDQKEIDAGEMDLQGQYHVDKLIKDTSDDDLLALDTVGATLLYLRASLIWRGLNFPHQYVVGTRWMKDGWDGIESEGLCYRARGLKGGKCMVLGGRWHVEHTTD</sequence>
<keyword evidence="2" id="KW-0732">Signal</keyword>
<gene>
    <name evidence="3" type="ORF">HMPREF1541_05980</name>
</gene>
<name>W2RVM5_CYPE1</name>
<feature type="signal peptide" evidence="2">
    <location>
        <begin position="1"/>
        <end position="27"/>
    </location>
</feature>
<evidence type="ECO:0000313" key="3">
    <source>
        <dbReference type="EMBL" id="ETN39754.1"/>
    </source>
</evidence>
<dbReference type="Proteomes" id="UP000030752">
    <property type="component" value="Unassembled WGS sequence"/>
</dbReference>